<reference evidence="1 2" key="1">
    <citation type="submission" date="2020-08" db="EMBL/GenBank/DDBJ databases">
        <title>Genomic Encyclopedia of Type Strains, Phase IV (KMG-IV): sequencing the most valuable type-strain genomes for metagenomic binning, comparative biology and taxonomic classification.</title>
        <authorList>
            <person name="Goeker M."/>
        </authorList>
    </citation>
    <scope>NUCLEOTIDE SEQUENCE [LARGE SCALE GENOMIC DNA]</scope>
    <source>
        <strain evidence="1 2">DSM 15581</strain>
    </source>
</reference>
<protein>
    <submittedName>
        <fullName evidence="1">Uncharacterized protein</fullName>
    </submittedName>
</protein>
<dbReference type="Proteomes" id="UP000528945">
    <property type="component" value="Unassembled WGS sequence"/>
</dbReference>
<gene>
    <name evidence="1" type="ORF">GGR47_001136</name>
</gene>
<sequence length="40" mass="4023">MDNMGSLAETIGGDRFGLCGDGVGRGWGIIGPWGWVGAGV</sequence>
<comment type="caution">
    <text evidence="1">The sequence shown here is derived from an EMBL/GenBank/DDBJ whole genome shotgun (WGS) entry which is preliminary data.</text>
</comment>
<dbReference type="AlphaFoldDB" id="A0AAW3TPF3"/>
<evidence type="ECO:0000313" key="1">
    <source>
        <dbReference type="EMBL" id="MBB3874920.1"/>
    </source>
</evidence>
<keyword evidence="2" id="KW-1185">Reference proteome</keyword>
<accession>A0AAW3TPF3</accession>
<name>A0AAW3TPF3_9SPHN</name>
<proteinExistence type="predicted"/>
<organism evidence="1 2">
    <name type="scientific">Sphingomonas aquatilis</name>
    <dbReference type="NCBI Taxonomy" id="93063"/>
    <lineage>
        <taxon>Bacteria</taxon>
        <taxon>Pseudomonadati</taxon>
        <taxon>Pseudomonadota</taxon>
        <taxon>Alphaproteobacteria</taxon>
        <taxon>Sphingomonadales</taxon>
        <taxon>Sphingomonadaceae</taxon>
        <taxon>Sphingomonas</taxon>
    </lineage>
</organism>
<evidence type="ECO:0000313" key="2">
    <source>
        <dbReference type="Proteomes" id="UP000528945"/>
    </source>
</evidence>
<dbReference type="EMBL" id="JACIDB010000001">
    <property type="protein sequence ID" value="MBB3874920.1"/>
    <property type="molecule type" value="Genomic_DNA"/>
</dbReference>